<dbReference type="EMBL" id="BFAD01000002">
    <property type="protein sequence ID" value="GBE79505.1"/>
    <property type="molecule type" value="Genomic_DNA"/>
</dbReference>
<accession>A0A401GBG4</accession>
<dbReference type="GeneID" id="38776422"/>
<dbReference type="RefSeq" id="XP_027610418.1">
    <property type="nucleotide sequence ID" value="XM_027754617.1"/>
</dbReference>
<proteinExistence type="predicted"/>
<evidence type="ECO:0000256" key="1">
    <source>
        <dbReference type="SAM" id="MobiDB-lite"/>
    </source>
</evidence>
<dbReference type="InParanoid" id="A0A401GBG4"/>
<organism evidence="2 3">
    <name type="scientific">Sparassis crispa</name>
    <dbReference type="NCBI Taxonomy" id="139825"/>
    <lineage>
        <taxon>Eukaryota</taxon>
        <taxon>Fungi</taxon>
        <taxon>Dikarya</taxon>
        <taxon>Basidiomycota</taxon>
        <taxon>Agaricomycotina</taxon>
        <taxon>Agaricomycetes</taxon>
        <taxon>Polyporales</taxon>
        <taxon>Sparassidaceae</taxon>
        <taxon>Sparassis</taxon>
    </lineage>
</organism>
<dbReference type="AlphaFoldDB" id="A0A401GBG4"/>
<dbReference type="Proteomes" id="UP000287166">
    <property type="component" value="Unassembled WGS sequence"/>
</dbReference>
<sequence>MTSITPTSLLCPQDISSIDRAAADALTRLSITSTPSPSPHFHSLRSSSSQEAPKTTTSVLIADAGAMPGPLCEGPLGMPIQVKGETLYHVEQVRETGMTDHWYKAAAATQFYQNAKLHSFHPLLSTPLKLRCTRKAEKKAVQRRGEKTYVMFRGLAPGPGVYETCDTNRDEVKAMCIGVSGSLYQQALIVLLPPSAQLKQIPYDCTNIQLLFHVGRKLLESGIRVAKSYRATIVHAVAFGAAVPRWP</sequence>
<name>A0A401GBG4_9APHY</name>
<reference evidence="2 3" key="1">
    <citation type="journal article" date="2018" name="Sci. Rep.">
        <title>Genome sequence of the cauliflower mushroom Sparassis crispa (Hanabiratake) and its association with beneficial usage.</title>
        <authorList>
            <person name="Kiyama R."/>
            <person name="Furutani Y."/>
            <person name="Kawaguchi K."/>
            <person name="Nakanishi T."/>
        </authorList>
    </citation>
    <scope>NUCLEOTIDE SEQUENCE [LARGE SCALE GENOMIC DNA]</scope>
</reference>
<gene>
    <name evidence="2" type="ORF">SCP_0207050</name>
</gene>
<keyword evidence="3" id="KW-1185">Reference proteome</keyword>
<feature type="region of interest" description="Disordered" evidence="1">
    <location>
        <begin position="31"/>
        <end position="55"/>
    </location>
</feature>
<evidence type="ECO:0000313" key="3">
    <source>
        <dbReference type="Proteomes" id="UP000287166"/>
    </source>
</evidence>
<feature type="compositionally biased region" description="Low complexity" evidence="1">
    <location>
        <begin position="31"/>
        <end position="49"/>
    </location>
</feature>
<comment type="caution">
    <text evidence="2">The sequence shown here is derived from an EMBL/GenBank/DDBJ whole genome shotgun (WGS) entry which is preliminary data.</text>
</comment>
<evidence type="ECO:0000313" key="2">
    <source>
        <dbReference type="EMBL" id="GBE79505.1"/>
    </source>
</evidence>
<protein>
    <submittedName>
        <fullName evidence="2">Uncharacterized protein</fullName>
    </submittedName>
</protein>